<feature type="domain" description="HTH lysR-type" evidence="5">
    <location>
        <begin position="12"/>
        <end position="59"/>
    </location>
</feature>
<accession>A0ABT4SLM3</accession>
<dbReference type="InterPro" id="IPR000847">
    <property type="entry name" value="LysR_HTH_N"/>
</dbReference>
<dbReference type="SUPFAM" id="SSF46785">
    <property type="entry name" value="Winged helix' DNA-binding domain"/>
    <property type="match status" value="1"/>
</dbReference>
<proteinExistence type="inferred from homology"/>
<evidence type="ECO:0000256" key="2">
    <source>
        <dbReference type="ARBA" id="ARBA00023015"/>
    </source>
</evidence>
<gene>
    <name evidence="6" type="ORF">OUY22_31160</name>
</gene>
<reference evidence="6" key="1">
    <citation type="submission" date="2022-11" db="EMBL/GenBank/DDBJ databases">
        <title>Nonomuraea corallina sp. nov., a new species of the genus Nonomuraea isolated from sea side sediment in Thai sea.</title>
        <authorList>
            <person name="Ngamcharungchit C."/>
            <person name="Matsumoto A."/>
            <person name="Suriyachadkun C."/>
            <person name="Panbangred W."/>
            <person name="Inahashi Y."/>
            <person name="Intra B."/>
        </authorList>
    </citation>
    <scope>NUCLEOTIDE SEQUENCE</scope>
    <source>
        <strain evidence="6">MCN248</strain>
    </source>
</reference>
<evidence type="ECO:0000313" key="6">
    <source>
        <dbReference type="EMBL" id="MDA0637890.1"/>
    </source>
</evidence>
<dbReference type="PRINTS" id="PR00039">
    <property type="entry name" value="HTHLYSR"/>
</dbReference>
<dbReference type="InterPro" id="IPR036388">
    <property type="entry name" value="WH-like_DNA-bd_sf"/>
</dbReference>
<dbReference type="Proteomes" id="UP001144036">
    <property type="component" value="Unassembled WGS sequence"/>
</dbReference>
<dbReference type="Pfam" id="PF03466">
    <property type="entry name" value="LysR_substrate"/>
    <property type="match status" value="1"/>
</dbReference>
<comment type="similarity">
    <text evidence="1">Belongs to the LysR transcriptional regulatory family.</text>
</comment>
<name>A0ABT4SLM3_9ACTN</name>
<keyword evidence="2" id="KW-0805">Transcription regulation</keyword>
<dbReference type="InterPro" id="IPR036390">
    <property type="entry name" value="WH_DNA-bd_sf"/>
</dbReference>
<evidence type="ECO:0000256" key="4">
    <source>
        <dbReference type="ARBA" id="ARBA00023163"/>
    </source>
</evidence>
<evidence type="ECO:0000256" key="1">
    <source>
        <dbReference type="ARBA" id="ARBA00009437"/>
    </source>
</evidence>
<dbReference type="PANTHER" id="PTHR30346">
    <property type="entry name" value="TRANSCRIPTIONAL DUAL REGULATOR HCAR-RELATED"/>
    <property type="match status" value="1"/>
</dbReference>
<organism evidence="6 7">
    <name type="scientific">Nonomuraea corallina</name>
    <dbReference type="NCBI Taxonomy" id="2989783"/>
    <lineage>
        <taxon>Bacteria</taxon>
        <taxon>Bacillati</taxon>
        <taxon>Actinomycetota</taxon>
        <taxon>Actinomycetes</taxon>
        <taxon>Streptosporangiales</taxon>
        <taxon>Streptosporangiaceae</taxon>
        <taxon>Nonomuraea</taxon>
    </lineage>
</organism>
<dbReference type="EMBL" id="JAPNNL010000186">
    <property type="protein sequence ID" value="MDA0637890.1"/>
    <property type="molecule type" value="Genomic_DNA"/>
</dbReference>
<evidence type="ECO:0000313" key="7">
    <source>
        <dbReference type="Proteomes" id="UP001144036"/>
    </source>
</evidence>
<dbReference type="PROSITE" id="PS50931">
    <property type="entry name" value="HTH_LYSR"/>
    <property type="match status" value="1"/>
</dbReference>
<dbReference type="PANTHER" id="PTHR30346:SF29">
    <property type="entry name" value="LYSR SUBSTRATE-BINDING"/>
    <property type="match status" value="1"/>
</dbReference>
<comment type="caution">
    <text evidence="6">The sequence shown here is derived from an EMBL/GenBank/DDBJ whole genome shotgun (WGS) entry which is preliminary data.</text>
</comment>
<dbReference type="SUPFAM" id="SSF53850">
    <property type="entry name" value="Periplasmic binding protein-like II"/>
    <property type="match status" value="1"/>
</dbReference>
<dbReference type="Gene3D" id="1.10.10.10">
    <property type="entry name" value="Winged helix-like DNA-binding domain superfamily/Winged helix DNA-binding domain"/>
    <property type="match status" value="1"/>
</dbReference>
<evidence type="ECO:0000256" key="3">
    <source>
        <dbReference type="ARBA" id="ARBA00023125"/>
    </source>
</evidence>
<keyword evidence="3" id="KW-0238">DNA-binding</keyword>
<keyword evidence="4" id="KW-0804">Transcription</keyword>
<protein>
    <submittedName>
        <fullName evidence="6">LysR family transcriptional regulator</fullName>
    </submittedName>
</protein>
<dbReference type="RefSeq" id="WP_270158809.1">
    <property type="nucleotide sequence ID" value="NZ_JAPNNL010000186.1"/>
</dbReference>
<dbReference type="Gene3D" id="3.40.190.10">
    <property type="entry name" value="Periplasmic binding protein-like II"/>
    <property type="match status" value="2"/>
</dbReference>
<sequence length="318" mass="34348">MIDPWTLQVTAEVAERGSFSAAAEALSMTQPAVSRQVSGLERRLRVSLFRRTSRGVRPTAAGEIVVQQAKDILARLRDLELRLGAFTDMETGDLRMSAFSSANTFFTPEVVRRFDLAHPGVTLSLMRDDPTGPLTALKEGKVDLALITAWSLYADPAEAKHDPAATPLDPDALTALDLAPLLDEEFEVALPADHPLARHRRVRLSDLHGERWVEGGHPDCLGPIPQLAKALGAAPRTAFFCEDWNGKQALVAGGSAIMLVPTLARRAVRPDVALRPTVPALPARRLYAASMAPPFRLPSVTALLAVLADVAREQAPVT</sequence>
<evidence type="ECO:0000259" key="5">
    <source>
        <dbReference type="PROSITE" id="PS50931"/>
    </source>
</evidence>
<dbReference type="InterPro" id="IPR005119">
    <property type="entry name" value="LysR_subst-bd"/>
</dbReference>
<keyword evidence="7" id="KW-1185">Reference proteome</keyword>
<dbReference type="Pfam" id="PF00126">
    <property type="entry name" value="HTH_1"/>
    <property type="match status" value="1"/>
</dbReference>